<dbReference type="Proteomes" id="UP000006329">
    <property type="component" value="Unassembled WGS sequence"/>
</dbReference>
<dbReference type="AlphaFoldDB" id="A0A0E2BAS5"/>
<evidence type="ECO:0000313" key="1">
    <source>
        <dbReference type="EMBL" id="EKO32456.1"/>
    </source>
</evidence>
<organism evidence="1 2">
    <name type="scientific">Leptospira santarosai str. MOR084</name>
    <dbReference type="NCBI Taxonomy" id="1049984"/>
    <lineage>
        <taxon>Bacteria</taxon>
        <taxon>Pseudomonadati</taxon>
        <taxon>Spirochaetota</taxon>
        <taxon>Spirochaetia</taxon>
        <taxon>Leptospirales</taxon>
        <taxon>Leptospiraceae</taxon>
        <taxon>Leptospira</taxon>
    </lineage>
</organism>
<comment type="caution">
    <text evidence="1">The sequence shown here is derived from an EMBL/GenBank/DDBJ whole genome shotgun (WGS) entry which is preliminary data.</text>
</comment>
<dbReference type="EMBL" id="AHON02000070">
    <property type="protein sequence ID" value="EKO32456.1"/>
    <property type="molecule type" value="Genomic_DNA"/>
</dbReference>
<name>A0A0E2BAS5_9LEPT</name>
<proteinExistence type="predicted"/>
<gene>
    <name evidence="1" type="ORF">LEP1GSC179_1908</name>
</gene>
<protein>
    <submittedName>
        <fullName evidence="1">Uncharacterized protein</fullName>
    </submittedName>
</protein>
<keyword evidence="2" id="KW-1185">Reference proteome</keyword>
<accession>A0A0E2BAS5</accession>
<sequence>MNSFDKSKSGNVEAALKDFAKANGLSESSPEYKKLKELSADIAGSKSKGFNESRIEYYTQNKERIHTVQNPHQR</sequence>
<reference evidence="1" key="1">
    <citation type="submission" date="2012-10" db="EMBL/GenBank/DDBJ databases">
        <authorList>
            <person name="Harkins D.M."/>
            <person name="Durkin A.S."/>
            <person name="Brinkac L.M."/>
            <person name="Haft D.H."/>
            <person name="Selengut J.D."/>
            <person name="Sanka R."/>
            <person name="DePew J."/>
            <person name="Purushe J."/>
            <person name="Matthias M.A."/>
            <person name="Vinetz J.M."/>
            <person name="Sutton G.G."/>
            <person name="Nierman W.C."/>
            <person name="Fouts D.E."/>
        </authorList>
    </citation>
    <scope>NUCLEOTIDE SEQUENCE [LARGE SCALE GENOMIC DNA]</scope>
    <source>
        <strain evidence="1">MOR084</strain>
    </source>
</reference>
<evidence type="ECO:0000313" key="2">
    <source>
        <dbReference type="Proteomes" id="UP000006329"/>
    </source>
</evidence>